<dbReference type="InterPro" id="IPR008135">
    <property type="entry name" value="Competence-induced_CinA"/>
</dbReference>
<sequence length="413" mass="44654">MKSIFAEIITIGDEILLGQITDTNSQWMSASLAAIGVRVVHRTAVGDDAQHIVQALRLAEQRADVILITGGLGPTKDDITKKTLAEYFGDTLLLNPQAEADLAALMASRGRTLNELTRLQSMLPSRVIYVKNPVGTAPAMWFAEHGKVFVSMPGVPYEMKQIMNTGVLPKLKETFQLPAIQHKIVRTIAYAESAIAQKIETWEDALPPYLKLAYLPSAGAVKLRLTGTGADAQVLETEMQAQIDALLPLLEQHAYAADDVEIEEAVGRLLKQKGLTLAAAESCTGGQFATMITNVAGSSSYFKGSFVCYVTELKSSVLGIKPEVIQAHGVVSEQVVKEMAENARRLAQTDIGVACTGIAGPATPHDEAPVGTIWIAYADQHRTITKKLQLTAERGLNRHLTAMSMLNLIRLSV</sequence>
<dbReference type="PANTHER" id="PTHR13939">
    <property type="entry name" value="NICOTINAMIDE-NUCLEOTIDE AMIDOHYDROLASE PNCC"/>
    <property type="match status" value="1"/>
</dbReference>
<dbReference type="OrthoDB" id="9801454at2"/>
<reference evidence="3 4" key="1">
    <citation type="submission" date="2016-10" db="EMBL/GenBank/DDBJ databases">
        <authorList>
            <person name="de Groot N.N."/>
        </authorList>
    </citation>
    <scope>NUCLEOTIDE SEQUENCE [LARGE SCALE GENOMIC DNA]</scope>
    <source>
        <strain evidence="3 4">DSM 6793</strain>
    </source>
</reference>
<dbReference type="InterPro" id="IPR036653">
    <property type="entry name" value="CinA-like_C"/>
</dbReference>
<gene>
    <name evidence="3" type="ORF">SAMN05421780_105190</name>
</gene>
<dbReference type="SUPFAM" id="SSF142433">
    <property type="entry name" value="CinA-like"/>
    <property type="match status" value="1"/>
</dbReference>
<dbReference type="AlphaFoldDB" id="A0A1I1JC51"/>
<dbReference type="InterPro" id="IPR050101">
    <property type="entry name" value="CinA"/>
</dbReference>
<dbReference type="STRING" id="927664.SAMN05421780_105190"/>
<comment type="similarity">
    <text evidence="1">Belongs to the CinA family.</text>
</comment>
<dbReference type="Pfam" id="PF00994">
    <property type="entry name" value="MoCF_biosynth"/>
    <property type="match status" value="1"/>
</dbReference>
<feature type="domain" description="MoaB/Mog" evidence="2">
    <location>
        <begin position="7"/>
        <end position="173"/>
    </location>
</feature>
<dbReference type="InterPro" id="IPR001453">
    <property type="entry name" value="MoaB/Mog_dom"/>
</dbReference>
<protein>
    <recommendedName>
        <fullName evidence="1">CinA-like protein</fullName>
    </recommendedName>
</protein>
<dbReference type="CDD" id="cd00885">
    <property type="entry name" value="cinA"/>
    <property type="match status" value="1"/>
</dbReference>
<organism evidence="3 4">
    <name type="scientific">Flexibacter flexilis DSM 6793</name>
    <dbReference type="NCBI Taxonomy" id="927664"/>
    <lineage>
        <taxon>Bacteria</taxon>
        <taxon>Pseudomonadati</taxon>
        <taxon>Bacteroidota</taxon>
        <taxon>Cytophagia</taxon>
        <taxon>Cytophagales</taxon>
        <taxon>Flexibacteraceae</taxon>
        <taxon>Flexibacter</taxon>
    </lineage>
</organism>
<evidence type="ECO:0000313" key="4">
    <source>
        <dbReference type="Proteomes" id="UP000199514"/>
    </source>
</evidence>
<dbReference type="HAMAP" id="MF_00226_B">
    <property type="entry name" value="CinA_B"/>
    <property type="match status" value="1"/>
</dbReference>
<dbReference type="NCBIfam" id="TIGR00177">
    <property type="entry name" value="molyb_syn"/>
    <property type="match status" value="1"/>
</dbReference>
<dbReference type="SMART" id="SM00852">
    <property type="entry name" value="MoCF_biosynth"/>
    <property type="match status" value="1"/>
</dbReference>
<dbReference type="RefSeq" id="WP_091511873.1">
    <property type="nucleotide sequence ID" value="NZ_FOLE01000005.1"/>
</dbReference>
<evidence type="ECO:0000313" key="3">
    <source>
        <dbReference type="EMBL" id="SFC43010.1"/>
    </source>
</evidence>
<dbReference type="SUPFAM" id="SSF53218">
    <property type="entry name" value="Molybdenum cofactor biosynthesis proteins"/>
    <property type="match status" value="1"/>
</dbReference>
<dbReference type="Proteomes" id="UP000199514">
    <property type="component" value="Unassembled WGS sequence"/>
</dbReference>
<dbReference type="Gene3D" id="3.90.950.20">
    <property type="entry name" value="CinA-like"/>
    <property type="match status" value="1"/>
</dbReference>
<dbReference type="InterPro" id="IPR036425">
    <property type="entry name" value="MoaB/Mog-like_dom_sf"/>
</dbReference>
<evidence type="ECO:0000256" key="1">
    <source>
        <dbReference type="HAMAP-Rule" id="MF_00226"/>
    </source>
</evidence>
<dbReference type="Pfam" id="PF02464">
    <property type="entry name" value="CinA"/>
    <property type="match status" value="1"/>
</dbReference>
<dbReference type="NCBIfam" id="TIGR00199">
    <property type="entry name" value="PncC_domain"/>
    <property type="match status" value="1"/>
</dbReference>
<keyword evidence="4" id="KW-1185">Reference proteome</keyword>
<accession>A0A1I1JC51</accession>
<dbReference type="InterPro" id="IPR041424">
    <property type="entry name" value="CinA_KH"/>
</dbReference>
<dbReference type="PIRSF" id="PIRSF006728">
    <property type="entry name" value="CinA"/>
    <property type="match status" value="1"/>
</dbReference>
<proteinExistence type="inferred from homology"/>
<dbReference type="NCBIfam" id="TIGR00200">
    <property type="entry name" value="cinA_nterm"/>
    <property type="match status" value="1"/>
</dbReference>
<evidence type="ECO:0000259" key="2">
    <source>
        <dbReference type="SMART" id="SM00852"/>
    </source>
</evidence>
<dbReference type="Pfam" id="PF18146">
    <property type="entry name" value="CinA_KH"/>
    <property type="match status" value="1"/>
</dbReference>
<dbReference type="Gene3D" id="3.40.980.10">
    <property type="entry name" value="MoaB/Mog-like domain"/>
    <property type="match status" value="1"/>
</dbReference>
<dbReference type="PANTHER" id="PTHR13939:SF0">
    <property type="entry name" value="NMN AMIDOHYDROLASE-LIKE PROTEIN YFAY"/>
    <property type="match status" value="1"/>
</dbReference>
<dbReference type="InterPro" id="IPR008136">
    <property type="entry name" value="CinA_C"/>
</dbReference>
<dbReference type="NCBIfam" id="NF001813">
    <property type="entry name" value="PRK00549.1"/>
    <property type="match status" value="1"/>
</dbReference>
<dbReference type="EMBL" id="FOLE01000005">
    <property type="protein sequence ID" value="SFC43010.1"/>
    <property type="molecule type" value="Genomic_DNA"/>
</dbReference>
<name>A0A1I1JC51_9BACT</name>